<keyword evidence="2" id="KW-0378">Hydrolase</keyword>
<dbReference type="SUPFAM" id="SSF53933">
    <property type="entry name" value="Microbial ribonucleases"/>
    <property type="match status" value="1"/>
</dbReference>
<evidence type="ECO:0000256" key="2">
    <source>
        <dbReference type="ARBA" id="ARBA00022801"/>
    </source>
</evidence>
<evidence type="ECO:0000313" key="5">
    <source>
        <dbReference type="Proteomes" id="UP001056455"/>
    </source>
</evidence>
<dbReference type="Pfam" id="PF00545">
    <property type="entry name" value="Ribonuclease"/>
    <property type="match status" value="1"/>
</dbReference>
<protein>
    <submittedName>
        <fullName evidence="4">Uncharacterized protein</fullName>
    </submittedName>
</protein>
<keyword evidence="1" id="KW-0540">Nuclease</keyword>
<dbReference type="RefSeq" id="WP_252593671.1">
    <property type="nucleotide sequence ID" value="NZ_CP099489.1"/>
</dbReference>
<evidence type="ECO:0000256" key="3">
    <source>
        <dbReference type="SAM" id="MobiDB-lite"/>
    </source>
</evidence>
<evidence type="ECO:0000256" key="1">
    <source>
        <dbReference type="ARBA" id="ARBA00022722"/>
    </source>
</evidence>
<sequence>MTRPARTFGALLAAGALLLGGCDVVTTTDETGQSQPTQQESRTESRTEGSAGSEGGGAPGDLLPSTTSSADDAEPTDPPTTPEPAEYSGEEPELGGPGIPACDLLDLPATALDTIEDIEAGGPYEFPRNDGVTFQNREGIMPDESQDYYREFTVVTPNLDHRGARRIVTGGGAEIDPDHWYFTGDHYESFCEFDPDRS</sequence>
<feature type="region of interest" description="Disordered" evidence="3">
    <location>
        <begin position="28"/>
        <end position="101"/>
    </location>
</feature>
<dbReference type="Proteomes" id="UP001056455">
    <property type="component" value="Chromosome"/>
</dbReference>
<evidence type="ECO:0000313" key="4">
    <source>
        <dbReference type="EMBL" id="USQ80295.1"/>
    </source>
</evidence>
<accession>A0ABY4YV05</accession>
<feature type="compositionally biased region" description="Polar residues" evidence="3">
    <location>
        <begin position="28"/>
        <end position="40"/>
    </location>
</feature>
<dbReference type="EMBL" id="CP099489">
    <property type="protein sequence ID" value="USQ80295.1"/>
    <property type="molecule type" value="Genomic_DNA"/>
</dbReference>
<keyword evidence="5" id="KW-1185">Reference proteome</keyword>
<dbReference type="InterPro" id="IPR016191">
    <property type="entry name" value="Ribonuclease/ribotoxin"/>
</dbReference>
<reference evidence="4" key="1">
    <citation type="submission" date="2022-06" db="EMBL/GenBank/DDBJ databases">
        <title>Ornithinimicrobium HY1793.</title>
        <authorList>
            <person name="Huang Y."/>
        </authorList>
    </citation>
    <scope>NUCLEOTIDE SEQUENCE</scope>
    <source>
        <strain evidence="4">HY1793</strain>
    </source>
</reference>
<dbReference type="Gene3D" id="3.10.450.30">
    <property type="entry name" value="Microbial ribonucleases"/>
    <property type="match status" value="1"/>
</dbReference>
<proteinExistence type="predicted"/>
<dbReference type="InterPro" id="IPR000026">
    <property type="entry name" value="N1-like"/>
</dbReference>
<dbReference type="PROSITE" id="PS51257">
    <property type="entry name" value="PROKAR_LIPOPROTEIN"/>
    <property type="match status" value="1"/>
</dbReference>
<gene>
    <name evidence="4" type="ORF">NF556_01130</name>
</gene>
<organism evidence="4 5">
    <name type="scientific">Ornithinimicrobium faecis</name>
    <dbReference type="NCBI Taxonomy" id="2934158"/>
    <lineage>
        <taxon>Bacteria</taxon>
        <taxon>Bacillati</taxon>
        <taxon>Actinomycetota</taxon>
        <taxon>Actinomycetes</taxon>
        <taxon>Micrococcales</taxon>
        <taxon>Ornithinimicrobiaceae</taxon>
        <taxon>Ornithinimicrobium</taxon>
    </lineage>
</organism>
<name>A0ABY4YV05_9MICO</name>